<feature type="compositionally biased region" description="Polar residues" evidence="1">
    <location>
        <begin position="201"/>
        <end position="223"/>
    </location>
</feature>
<feature type="compositionally biased region" description="Polar residues" evidence="1">
    <location>
        <begin position="160"/>
        <end position="180"/>
    </location>
</feature>
<dbReference type="AlphaFoldDB" id="A0A0L9UCQ2"/>
<dbReference type="Proteomes" id="UP000053144">
    <property type="component" value="Chromosome 4"/>
</dbReference>
<feature type="region of interest" description="Disordered" evidence="1">
    <location>
        <begin position="201"/>
        <end position="245"/>
    </location>
</feature>
<proteinExistence type="predicted"/>
<feature type="region of interest" description="Disordered" evidence="1">
    <location>
        <begin position="160"/>
        <end position="188"/>
    </location>
</feature>
<name>A0A0L9UCQ2_PHAAN</name>
<accession>A0A0L9UCQ2</accession>
<dbReference type="Gramene" id="KOM40710">
    <property type="protein sequence ID" value="KOM40710"/>
    <property type="gene ID" value="LR48_Vigan04g090800"/>
</dbReference>
<protein>
    <submittedName>
        <fullName evidence="2">Uncharacterized protein</fullName>
    </submittedName>
</protein>
<gene>
    <name evidence="2" type="ORF">LR48_Vigan04g090800</name>
</gene>
<feature type="compositionally biased region" description="Basic residues" evidence="1">
    <location>
        <begin position="227"/>
        <end position="238"/>
    </location>
</feature>
<evidence type="ECO:0000313" key="2">
    <source>
        <dbReference type="EMBL" id="KOM40710.1"/>
    </source>
</evidence>
<dbReference type="EMBL" id="CM003374">
    <property type="protein sequence ID" value="KOM40710.1"/>
    <property type="molecule type" value="Genomic_DNA"/>
</dbReference>
<reference evidence="3" key="1">
    <citation type="journal article" date="2015" name="Proc. Natl. Acad. Sci. U.S.A.">
        <title>Genome sequencing of adzuki bean (Vigna angularis) provides insight into high starch and low fat accumulation and domestication.</title>
        <authorList>
            <person name="Yang K."/>
            <person name="Tian Z."/>
            <person name="Chen C."/>
            <person name="Luo L."/>
            <person name="Zhao B."/>
            <person name="Wang Z."/>
            <person name="Yu L."/>
            <person name="Li Y."/>
            <person name="Sun Y."/>
            <person name="Li W."/>
            <person name="Chen Y."/>
            <person name="Li Y."/>
            <person name="Zhang Y."/>
            <person name="Ai D."/>
            <person name="Zhao J."/>
            <person name="Shang C."/>
            <person name="Ma Y."/>
            <person name="Wu B."/>
            <person name="Wang M."/>
            <person name="Gao L."/>
            <person name="Sun D."/>
            <person name="Zhang P."/>
            <person name="Guo F."/>
            <person name="Wang W."/>
            <person name="Li Y."/>
            <person name="Wang J."/>
            <person name="Varshney R.K."/>
            <person name="Wang J."/>
            <person name="Ling H.Q."/>
            <person name="Wan P."/>
        </authorList>
    </citation>
    <scope>NUCLEOTIDE SEQUENCE</scope>
    <source>
        <strain evidence="3">cv. Jingnong 6</strain>
    </source>
</reference>
<evidence type="ECO:0000313" key="3">
    <source>
        <dbReference type="Proteomes" id="UP000053144"/>
    </source>
</evidence>
<organism evidence="2 3">
    <name type="scientific">Phaseolus angularis</name>
    <name type="common">Azuki bean</name>
    <name type="synonym">Vigna angularis</name>
    <dbReference type="NCBI Taxonomy" id="3914"/>
    <lineage>
        <taxon>Eukaryota</taxon>
        <taxon>Viridiplantae</taxon>
        <taxon>Streptophyta</taxon>
        <taxon>Embryophyta</taxon>
        <taxon>Tracheophyta</taxon>
        <taxon>Spermatophyta</taxon>
        <taxon>Magnoliopsida</taxon>
        <taxon>eudicotyledons</taxon>
        <taxon>Gunneridae</taxon>
        <taxon>Pentapetalae</taxon>
        <taxon>rosids</taxon>
        <taxon>fabids</taxon>
        <taxon>Fabales</taxon>
        <taxon>Fabaceae</taxon>
        <taxon>Papilionoideae</taxon>
        <taxon>50 kb inversion clade</taxon>
        <taxon>NPAAA clade</taxon>
        <taxon>indigoferoid/millettioid clade</taxon>
        <taxon>Phaseoleae</taxon>
        <taxon>Vigna</taxon>
    </lineage>
</organism>
<evidence type="ECO:0000256" key="1">
    <source>
        <dbReference type="SAM" id="MobiDB-lite"/>
    </source>
</evidence>
<sequence>MRPFVLYREPFGSFPTDARPFDLNDARPLMLNHSVILMHSTIGPFGLSAFVQNGRAVCVLKWSEDARSSTARSCKSLLLIYRSAMQCLTRPHFQPHRRSTSMAFVRSASNHSTSKTFGRSSSSVHPFGLVDVRRFSLRGRSTLQSRRPFTCYQATTVNLTKPARNTRNNPTLFPNHHQQLPPSPPRSPSFIVNSGSCHWTNIPATPNEDPSSAHSRSGNLRSPPQSPRRRHGVRRRRSPLLPSLSTTTGYGGRRYHCSVVAIFFSLPSYSSMSAHHFLIASCTAAAMEEGASPRCGCPGLGRREFAPFRFTQRRKNTERGSLGLEPVLAPKKSEKKGWAVAHFRF</sequence>